<dbReference type="Proteomes" id="UP000242877">
    <property type="component" value="Unassembled WGS sequence"/>
</dbReference>
<evidence type="ECO:0000313" key="2">
    <source>
        <dbReference type="Proteomes" id="UP000242877"/>
    </source>
</evidence>
<dbReference type="AlphaFoldDB" id="A0A162JGQ0"/>
<organism evidence="1 2">
    <name type="scientific">Ascosphaera apis ARSEF 7405</name>
    <dbReference type="NCBI Taxonomy" id="392613"/>
    <lineage>
        <taxon>Eukaryota</taxon>
        <taxon>Fungi</taxon>
        <taxon>Dikarya</taxon>
        <taxon>Ascomycota</taxon>
        <taxon>Pezizomycotina</taxon>
        <taxon>Eurotiomycetes</taxon>
        <taxon>Eurotiomycetidae</taxon>
        <taxon>Onygenales</taxon>
        <taxon>Ascosphaeraceae</taxon>
        <taxon>Ascosphaera</taxon>
    </lineage>
</organism>
<proteinExistence type="predicted"/>
<keyword evidence="2" id="KW-1185">Reference proteome</keyword>
<dbReference type="Pfam" id="PF26146">
    <property type="entry name" value="PI-PLC_X"/>
    <property type="match status" value="1"/>
</dbReference>
<sequence>MENAGTLRSFLENVNSWLIQNPDQVVTLLFTQGQGFDVEVLDHLFQSTGIASFAYVPPTSPGVLPIDQWPTLGNLISTKKRLIVFIDYHADPAKVPYIMNEFDYFFESSFSPTDGLFRSCDIHRPPDTTADGKLYIVNHNLNKKLGHKKLLIPDWHHARRTNSMTGPGSIGGHASRCFKTHGRRPNVILLDYVMQGEVLQSQNLLNGFMTLEKTENVYNDIAFNASSVPPGLLELPEPSATDLDDSDDDMFLIAPALKLRNAISDAASDRLRNPLSKFGESSVILKALLWGLYLLLQV</sequence>
<reference evidence="1 2" key="1">
    <citation type="journal article" date="2016" name="Genome Biol. Evol.">
        <title>Divergent and convergent evolution of fungal pathogenicity.</title>
        <authorList>
            <person name="Shang Y."/>
            <person name="Xiao G."/>
            <person name="Zheng P."/>
            <person name="Cen K."/>
            <person name="Zhan S."/>
            <person name="Wang C."/>
        </authorList>
    </citation>
    <scope>NUCLEOTIDE SEQUENCE [LARGE SCALE GENOMIC DNA]</scope>
    <source>
        <strain evidence="1 2">ARSEF 7405</strain>
    </source>
</reference>
<protein>
    <submittedName>
        <fullName evidence="1">PLC-like phosphodiesterase, TIM beta/alpha-barrel domain protein</fullName>
    </submittedName>
</protein>
<dbReference type="InterPro" id="IPR051057">
    <property type="entry name" value="PI-PLC_domain"/>
</dbReference>
<dbReference type="EMBL" id="AZGZ01000021">
    <property type="protein sequence ID" value="KZZ89269.1"/>
    <property type="molecule type" value="Genomic_DNA"/>
</dbReference>
<dbReference type="InterPro" id="IPR017946">
    <property type="entry name" value="PLC-like_Pdiesterase_TIM-brl"/>
</dbReference>
<dbReference type="SUPFAM" id="SSF51695">
    <property type="entry name" value="PLC-like phosphodiesterases"/>
    <property type="match status" value="1"/>
</dbReference>
<name>A0A162JGQ0_9EURO</name>
<evidence type="ECO:0000313" key="1">
    <source>
        <dbReference type="EMBL" id="KZZ89269.1"/>
    </source>
</evidence>
<dbReference type="GO" id="GO:0008081">
    <property type="term" value="F:phosphoric diester hydrolase activity"/>
    <property type="evidence" value="ECO:0007669"/>
    <property type="project" value="InterPro"/>
</dbReference>
<accession>A0A162JGQ0</accession>
<dbReference type="PANTHER" id="PTHR13593">
    <property type="match status" value="1"/>
</dbReference>
<dbReference type="VEuPathDB" id="FungiDB:AAP_04416"/>
<gene>
    <name evidence="1" type="ORF">AAP_04416</name>
</gene>
<dbReference type="GO" id="GO:0006629">
    <property type="term" value="P:lipid metabolic process"/>
    <property type="evidence" value="ECO:0007669"/>
    <property type="project" value="InterPro"/>
</dbReference>
<dbReference type="OrthoDB" id="7984201at2759"/>
<comment type="caution">
    <text evidence="1">The sequence shown here is derived from an EMBL/GenBank/DDBJ whole genome shotgun (WGS) entry which is preliminary data.</text>
</comment>
<dbReference type="PANTHER" id="PTHR13593:SF146">
    <property type="entry name" value="PLC-LIKE PHOSPHODIESTERASE"/>
    <property type="match status" value="1"/>
</dbReference>
<dbReference type="Gene3D" id="3.20.20.190">
    <property type="entry name" value="Phosphatidylinositol (PI) phosphodiesterase"/>
    <property type="match status" value="1"/>
</dbReference>